<evidence type="ECO:0000313" key="4">
    <source>
        <dbReference type="Proteomes" id="UP000001449"/>
    </source>
</evidence>
<feature type="coiled-coil region" evidence="1">
    <location>
        <begin position="803"/>
        <end position="830"/>
    </location>
</feature>
<feature type="compositionally biased region" description="Gly residues" evidence="2">
    <location>
        <begin position="226"/>
        <end position="236"/>
    </location>
</feature>
<reference evidence="3 4" key="2">
    <citation type="journal article" date="2008" name="Nature">
        <title>The Phaeodactylum genome reveals the evolutionary history of diatom genomes.</title>
        <authorList>
            <person name="Bowler C."/>
            <person name="Allen A.E."/>
            <person name="Badger J.H."/>
            <person name="Grimwood J."/>
            <person name="Jabbari K."/>
            <person name="Kuo A."/>
            <person name="Maheswari U."/>
            <person name="Martens C."/>
            <person name="Maumus F."/>
            <person name="Otillar R.P."/>
            <person name="Rayko E."/>
            <person name="Salamov A."/>
            <person name="Vandepoele K."/>
            <person name="Beszteri B."/>
            <person name="Gruber A."/>
            <person name="Heijde M."/>
            <person name="Katinka M."/>
            <person name="Mock T."/>
            <person name="Valentin K."/>
            <person name="Verret F."/>
            <person name="Berges J.A."/>
            <person name="Brownlee C."/>
            <person name="Cadoret J.P."/>
            <person name="Chiovitti A."/>
            <person name="Choi C.J."/>
            <person name="Coesel S."/>
            <person name="De Martino A."/>
            <person name="Detter J.C."/>
            <person name="Durkin C."/>
            <person name="Falciatore A."/>
            <person name="Fournet J."/>
            <person name="Haruta M."/>
            <person name="Huysman M.J."/>
            <person name="Jenkins B.D."/>
            <person name="Jiroutova K."/>
            <person name="Jorgensen R.E."/>
            <person name="Joubert Y."/>
            <person name="Kaplan A."/>
            <person name="Kroger N."/>
            <person name="Kroth P.G."/>
            <person name="La Roche J."/>
            <person name="Lindquist E."/>
            <person name="Lommer M."/>
            <person name="Martin-Jezequel V."/>
            <person name="Lopez P.J."/>
            <person name="Lucas S."/>
            <person name="Mangogna M."/>
            <person name="McGinnis K."/>
            <person name="Medlin L.K."/>
            <person name="Montsant A."/>
            <person name="Oudot-Le Secq M.P."/>
            <person name="Napoli C."/>
            <person name="Obornik M."/>
            <person name="Parker M.S."/>
            <person name="Petit J.L."/>
            <person name="Porcel B.M."/>
            <person name="Poulsen N."/>
            <person name="Robison M."/>
            <person name="Rychlewski L."/>
            <person name="Rynearson T.A."/>
            <person name="Schmutz J."/>
            <person name="Shapiro H."/>
            <person name="Siaut M."/>
            <person name="Stanley M."/>
            <person name="Sussman M.R."/>
            <person name="Taylor A.R."/>
            <person name="Vardi A."/>
            <person name="von Dassow P."/>
            <person name="Vyverman W."/>
            <person name="Willis A."/>
            <person name="Wyrwicz L.S."/>
            <person name="Rokhsar D.S."/>
            <person name="Weissenbach J."/>
            <person name="Armbrust E.V."/>
            <person name="Green B.R."/>
            <person name="Van de Peer Y."/>
            <person name="Grigoriev I.V."/>
        </authorList>
    </citation>
    <scope>NUCLEOTIDE SEQUENCE [LARGE SCALE GENOMIC DNA]</scope>
    <source>
        <strain evidence="3 4">CCMP1335</strain>
    </source>
</reference>
<feature type="compositionally biased region" description="Basic residues" evidence="2">
    <location>
        <begin position="1027"/>
        <end position="1047"/>
    </location>
</feature>
<dbReference type="PANTHER" id="PTHR45615">
    <property type="entry name" value="MYOSIN HEAVY CHAIN, NON-MUSCLE"/>
    <property type="match status" value="1"/>
</dbReference>
<feature type="compositionally biased region" description="Basic residues" evidence="2">
    <location>
        <begin position="1067"/>
        <end position="1081"/>
    </location>
</feature>
<dbReference type="OMA" id="HEERSKW"/>
<feature type="compositionally biased region" description="Polar residues" evidence="2">
    <location>
        <begin position="123"/>
        <end position="135"/>
    </location>
</feature>
<keyword evidence="1" id="KW-0175">Coiled coil</keyword>
<feature type="region of interest" description="Disordered" evidence="2">
    <location>
        <begin position="201"/>
        <end position="333"/>
    </location>
</feature>
<feature type="compositionally biased region" description="Polar residues" evidence="2">
    <location>
        <begin position="163"/>
        <end position="178"/>
    </location>
</feature>
<feature type="compositionally biased region" description="Acidic residues" evidence="2">
    <location>
        <begin position="970"/>
        <end position="1003"/>
    </location>
</feature>
<reference evidence="3 4" key="1">
    <citation type="journal article" date="2004" name="Science">
        <title>The genome of the diatom Thalassiosira pseudonana: ecology, evolution, and metabolism.</title>
        <authorList>
            <person name="Armbrust E.V."/>
            <person name="Berges J.A."/>
            <person name="Bowler C."/>
            <person name="Green B.R."/>
            <person name="Martinez D."/>
            <person name="Putnam N.H."/>
            <person name="Zhou S."/>
            <person name="Allen A.E."/>
            <person name="Apt K.E."/>
            <person name="Bechner M."/>
            <person name="Brzezinski M.A."/>
            <person name="Chaal B.K."/>
            <person name="Chiovitti A."/>
            <person name="Davis A.K."/>
            <person name="Demarest M.S."/>
            <person name="Detter J.C."/>
            <person name="Glavina T."/>
            <person name="Goodstein D."/>
            <person name="Hadi M.Z."/>
            <person name="Hellsten U."/>
            <person name="Hildebrand M."/>
            <person name="Jenkins B.D."/>
            <person name="Jurka J."/>
            <person name="Kapitonov V.V."/>
            <person name="Kroger N."/>
            <person name="Lau W.W."/>
            <person name="Lane T.W."/>
            <person name="Larimer F.W."/>
            <person name="Lippmeier J.C."/>
            <person name="Lucas S."/>
            <person name="Medina M."/>
            <person name="Montsant A."/>
            <person name="Obornik M."/>
            <person name="Parker M.S."/>
            <person name="Palenik B."/>
            <person name="Pazour G.J."/>
            <person name="Richardson P.M."/>
            <person name="Rynearson T.A."/>
            <person name="Saito M.A."/>
            <person name="Schwartz D.C."/>
            <person name="Thamatrakoln K."/>
            <person name="Valentin K."/>
            <person name="Vardi A."/>
            <person name="Wilkerson F.P."/>
            <person name="Rokhsar D.S."/>
        </authorList>
    </citation>
    <scope>NUCLEOTIDE SEQUENCE [LARGE SCALE GENOMIC DNA]</scope>
    <source>
        <strain evidence="3 4">CCMP1335</strain>
    </source>
</reference>
<evidence type="ECO:0000256" key="1">
    <source>
        <dbReference type="SAM" id="Coils"/>
    </source>
</evidence>
<feature type="compositionally biased region" description="Pro residues" evidence="2">
    <location>
        <begin position="310"/>
        <end position="325"/>
    </location>
</feature>
<keyword evidence="4" id="KW-1185">Reference proteome</keyword>
<feature type="compositionally biased region" description="Low complexity" evidence="2">
    <location>
        <begin position="1163"/>
        <end position="1172"/>
    </location>
</feature>
<name>B8LC37_THAPS</name>
<dbReference type="GeneID" id="7442336"/>
<dbReference type="STRING" id="35128.B8LC37"/>
<feature type="compositionally biased region" description="Polar residues" evidence="2">
    <location>
        <begin position="1008"/>
        <end position="1026"/>
    </location>
</feature>
<feature type="region of interest" description="Disordered" evidence="2">
    <location>
        <begin position="963"/>
        <end position="1189"/>
    </location>
</feature>
<dbReference type="InParanoid" id="B8LC37"/>
<feature type="region of interest" description="Disordered" evidence="2">
    <location>
        <begin position="123"/>
        <end position="185"/>
    </location>
</feature>
<evidence type="ECO:0000313" key="3">
    <source>
        <dbReference type="EMBL" id="EED87295.1"/>
    </source>
</evidence>
<dbReference type="AlphaFoldDB" id="B8LC37"/>
<feature type="coiled-coil region" evidence="1">
    <location>
        <begin position="407"/>
        <end position="462"/>
    </location>
</feature>
<accession>B8LC37</accession>
<evidence type="ECO:0000256" key="2">
    <source>
        <dbReference type="SAM" id="MobiDB-lite"/>
    </source>
</evidence>
<sequence length="1189" mass="134332">MLRLGGLLGSFLLLLYWRWFAILIISEELEKMLADESSLLIVVFSTWSPSPSQHPLTTQPATHKQPSHQTASAHFSHVGCIQLTDTPIPVSFVNEHTEEAGATRVRVHVGVAITTWIGNSAVSDTEGTVPSLTQTPPSPLGDAADVRENNSIPGYNAMMNAAGQASQISPPTNAQTLGAPTEEEVPITDASSALAANFALRSSPSIPPSSPSNIDESRSSNDSSSSGGGGWFGKILGGNKNTGNQDTTATKPQSSNSVGAGGRTGMMPPPPPPPPQLQQQRTKQGHQQQQPPYQQQQSQRPPNQHYNPYQQPPPNANPYNTPPPYSNQNNYIDPSSYQNLLYELDESTLREMTLTHQLHNMSSYISSLTTVSEKLVAKADVLTERLADSESNFNYVHNRNLELDANCTLLTSMVEELKKEIEKYQSSQKSMEDEKSDNEKVVNELRAELRRVTDELEQLACLVETERFEFEKADFLRELKRKQLAKRRKKKKGFWSWLFGFDNSNSVGDRDLEAVEEEERLRAAQELARSTLLHALQTERTSVDELEASVITLQRNNSAIMDVVQSRNELISELNDRVAVFEEDKMVLKAALRQLQKEIKEEAPRTQLLADELDAARERERVVREELEQLRIDHDEECDEFDARWEEAEKEWNQTKEELYLIGSYVDQLEDRLATFAIAKKEIELREKQCAELEAEAKAWKLEVDETKPLFEDLVKERAETNVKMEGLLQQIDELKEQIADWEQRVEEAECRNEEIKSESARQLFLRVEEEKRAWNEHTLQQIQEEKRAWGVLKDREMSDEKAALQERAAEEFEQRLAQKKAEWEREAEESSAVQLRNQQSALETKLMQQWNTNMSQQRADLEAHFQEEMQRRLDSERAAWQKLKDQELEERLSKERAEWEAVQPLITTNHVSDVLASALEDEVERAAAKVYERLEQNGVAFGVSNPSLESVKDVFAEAEQVRIGANDMSDSDVTEDETESETDEGSEIGEDAVNDITLDDALDQPAATETNDTAVNSTTLLTSGKQMKRPPRPSRSVPFRKVRKAFSRATGMHGVVTPSSVQLRQRGMRGKRPPLKHGKRPVAESEKRNGKGSIMSKENSQKEDAKKLATHQRMHPQNPDRSLVTPTNGTPQEDVELELWNDDLQRDSQTQDYRGDGDYYDDGGASSSLSYEGQEAYVEPPLPDFGDL</sequence>
<dbReference type="PANTHER" id="PTHR45615:SF80">
    <property type="entry name" value="GRIP DOMAIN-CONTAINING PROTEIN"/>
    <property type="match status" value="1"/>
</dbReference>
<dbReference type="RefSeq" id="XP_002296599.1">
    <property type="nucleotide sequence ID" value="XM_002296563.1"/>
</dbReference>
<feature type="coiled-coil region" evidence="1">
    <location>
        <begin position="578"/>
        <end position="759"/>
    </location>
</feature>
<dbReference type="PaxDb" id="35128-Thaps24363"/>
<gene>
    <name evidence="3" type="ORF">THAPSDRAFT_24363</name>
</gene>
<feature type="compositionally biased region" description="Low complexity" evidence="2">
    <location>
        <begin position="277"/>
        <end position="309"/>
    </location>
</feature>
<protein>
    <submittedName>
        <fullName evidence="3">Uncharacterized protein</fullName>
    </submittedName>
</protein>
<dbReference type="HOGENOM" id="CLU_272090_0_0_1"/>
<proteinExistence type="predicted"/>
<dbReference type="EMBL" id="DS999415">
    <property type="protein sequence ID" value="EED87295.1"/>
    <property type="molecule type" value="Genomic_DNA"/>
</dbReference>
<dbReference type="KEGG" id="tps:THAPSDRAFT_24363"/>
<feature type="compositionally biased region" description="Pro residues" evidence="2">
    <location>
        <begin position="267"/>
        <end position="276"/>
    </location>
</feature>
<dbReference type="Proteomes" id="UP000001449">
    <property type="component" value="Chromosome 11"/>
</dbReference>
<organism evidence="3 4">
    <name type="scientific">Thalassiosira pseudonana</name>
    <name type="common">Marine diatom</name>
    <name type="synonym">Cyclotella nana</name>
    <dbReference type="NCBI Taxonomy" id="35128"/>
    <lineage>
        <taxon>Eukaryota</taxon>
        <taxon>Sar</taxon>
        <taxon>Stramenopiles</taxon>
        <taxon>Ochrophyta</taxon>
        <taxon>Bacillariophyta</taxon>
        <taxon>Coscinodiscophyceae</taxon>
        <taxon>Thalassiosirophycidae</taxon>
        <taxon>Thalassiosirales</taxon>
        <taxon>Thalassiosiraceae</taxon>
        <taxon>Thalassiosira</taxon>
    </lineage>
</organism>
<feature type="compositionally biased region" description="Polar residues" evidence="2">
    <location>
        <begin position="239"/>
        <end position="258"/>
    </location>
</feature>
<dbReference type="eggNOG" id="ENOG502T4F6">
    <property type="taxonomic scope" value="Eukaryota"/>
</dbReference>